<feature type="non-terminal residue" evidence="2">
    <location>
        <position position="1"/>
    </location>
</feature>
<proteinExistence type="predicted"/>
<protein>
    <submittedName>
        <fullName evidence="2">Uncharacterized protein</fullName>
    </submittedName>
</protein>
<gene>
    <name evidence="2" type="ORF">ACFQ07_21660</name>
</gene>
<accession>A0ABW3CLF5</accession>
<evidence type="ECO:0000313" key="2">
    <source>
        <dbReference type="EMBL" id="MFD0854862.1"/>
    </source>
</evidence>
<comment type="caution">
    <text evidence="2">The sequence shown here is derived from an EMBL/GenBank/DDBJ whole genome shotgun (WGS) entry which is preliminary data.</text>
</comment>
<organism evidence="2 3">
    <name type="scientific">Actinomadura adrarensis</name>
    <dbReference type="NCBI Taxonomy" id="1819600"/>
    <lineage>
        <taxon>Bacteria</taxon>
        <taxon>Bacillati</taxon>
        <taxon>Actinomycetota</taxon>
        <taxon>Actinomycetes</taxon>
        <taxon>Streptosporangiales</taxon>
        <taxon>Thermomonosporaceae</taxon>
        <taxon>Actinomadura</taxon>
    </lineage>
</organism>
<evidence type="ECO:0000313" key="3">
    <source>
        <dbReference type="Proteomes" id="UP001597083"/>
    </source>
</evidence>
<dbReference type="EMBL" id="JBHTIR010003221">
    <property type="protein sequence ID" value="MFD0854862.1"/>
    <property type="molecule type" value="Genomic_DNA"/>
</dbReference>
<reference evidence="3" key="1">
    <citation type="journal article" date="2019" name="Int. J. Syst. Evol. Microbiol.">
        <title>The Global Catalogue of Microorganisms (GCM) 10K type strain sequencing project: providing services to taxonomists for standard genome sequencing and annotation.</title>
        <authorList>
            <consortium name="The Broad Institute Genomics Platform"/>
            <consortium name="The Broad Institute Genome Sequencing Center for Infectious Disease"/>
            <person name="Wu L."/>
            <person name="Ma J."/>
        </authorList>
    </citation>
    <scope>NUCLEOTIDE SEQUENCE [LARGE SCALE GENOMIC DNA]</scope>
    <source>
        <strain evidence="3">JCM 31696</strain>
    </source>
</reference>
<name>A0ABW3CLF5_9ACTN</name>
<dbReference type="Proteomes" id="UP001597083">
    <property type="component" value="Unassembled WGS sequence"/>
</dbReference>
<evidence type="ECO:0000256" key="1">
    <source>
        <dbReference type="SAM" id="MobiDB-lite"/>
    </source>
</evidence>
<sequence length="109" mass="11761">AHAADTVLSRIAGKRPEFVQVGFFGLCVSLGSRAATVQLASRDDTAKRFSIRGPLALKIKKSSYTGLVEHLAQEGRRPGSYTWKFKDSTRRQTLRGTTGQAPATAGRVA</sequence>
<keyword evidence="3" id="KW-1185">Reference proteome</keyword>
<feature type="region of interest" description="Disordered" evidence="1">
    <location>
        <begin position="82"/>
        <end position="109"/>
    </location>
</feature>